<evidence type="ECO:0000256" key="1">
    <source>
        <dbReference type="SAM" id="MobiDB-lite"/>
    </source>
</evidence>
<feature type="compositionally biased region" description="Pro residues" evidence="1">
    <location>
        <begin position="8"/>
        <end position="19"/>
    </location>
</feature>
<sequence>MSATEPQAPRPQAPRPAEPTPFSDDPTDRIPVVAPEGLFAPNLPRPRTARCANPTGAPSVEARARRIARPTPIDRPSPSLAGDLAALAFDPPSQLLRAIPAQRTPSAAESAA</sequence>
<evidence type="ECO:0000313" key="3">
    <source>
        <dbReference type="Proteomes" id="UP000291591"/>
    </source>
</evidence>
<dbReference type="EMBL" id="SHKL01000001">
    <property type="protein sequence ID" value="RZT88521.1"/>
    <property type="molecule type" value="Genomic_DNA"/>
</dbReference>
<keyword evidence="3" id="KW-1185">Reference proteome</keyword>
<dbReference type="AlphaFoldDB" id="A0A4Q7V4R1"/>
<accession>A0A4Q7V4R1</accession>
<dbReference type="RefSeq" id="WP_130292516.1">
    <property type="nucleotide sequence ID" value="NZ_SHKL01000001.1"/>
</dbReference>
<protein>
    <submittedName>
        <fullName evidence="2">Uncharacterized protein</fullName>
    </submittedName>
</protein>
<evidence type="ECO:0000313" key="2">
    <source>
        <dbReference type="EMBL" id="RZT88521.1"/>
    </source>
</evidence>
<name>A0A4Q7V4R1_PSEST</name>
<comment type="caution">
    <text evidence="2">The sequence shown here is derived from an EMBL/GenBank/DDBJ whole genome shotgun (WGS) entry which is preliminary data.</text>
</comment>
<dbReference type="Proteomes" id="UP000291591">
    <property type="component" value="Unassembled WGS sequence"/>
</dbReference>
<feature type="region of interest" description="Disordered" evidence="1">
    <location>
        <begin position="1"/>
        <end position="79"/>
    </location>
</feature>
<reference evidence="2 3" key="1">
    <citation type="submission" date="2019-02" db="EMBL/GenBank/DDBJ databases">
        <title>Sequencing the genomes of 1000 actinobacteria strains.</title>
        <authorList>
            <person name="Klenk H.-P."/>
        </authorList>
    </citation>
    <scope>NUCLEOTIDE SEQUENCE [LARGE SCALE GENOMIC DNA]</scope>
    <source>
        <strain evidence="2 3">DSM 45779</strain>
    </source>
</reference>
<gene>
    <name evidence="2" type="ORF">EV383_5464</name>
</gene>
<organism evidence="2 3">
    <name type="scientific">Pseudonocardia sediminis</name>
    <dbReference type="NCBI Taxonomy" id="1397368"/>
    <lineage>
        <taxon>Bacteria</taxon>
        <taxon>Bacillati</taxon>
        <taxon>Actinomycetota</taxon>
        <taxon>Actinomycetes</taxon>
        <taxon>Pseudonocardiales</taxon>
        <taxon>Pseudonocardiaceae</taxon>
        <taxon>Pseudonocardia</taxon>
    </lineage>
</organism>
<proteinExistence type="predicted"/>